<dbReference type="GO" id="GO:0005886">
    <property type="term" value="C:plasma membrane"/>
    <property type="evidence" value="ECO:0007669"/>
    <property type="project" value="UniProtKB-SubCell"/>
</dbReference>
<dbReference type="Gene3D" id="1.25.40.10">
    <property type="entry name" value="Tetratricopeptide repeat domain"/>
    <property type="match status" value="1"/>
</dbReference>
<organism evidence="11">
    <name type="scientific">marine sediment metagenome</name>
    <dbReference type="NCBI Taxonomy" id="412755"/>
    <lineage>
        <taxon>unclassified sequences</taxon>
        <taxon>metagenomes</taxon>
        <taxon>ecological metagenomes</taxon>
    </lineage>
</organism>
<keyword evidence="5 9" id="KW-0472">Membrane</keyword>
<evidence type="ECO:0000259" key="10">
    <source>
        <dbReference type="Pfam" id="PF09976"/>
    </source>
</evidence>
<evidence type="ECO:0000313" key="11">
    <source>
        <dbReference type="EMBL" id="KKN66281.1"/>
    </source>
</evidence>
<dbReference type="PIRSF" id="PIRSF006170">
    <property type="entry name" value="YfgM"/>
    <property type="match status" value="1"/>
</dbReference>
<dbReference type="PANTHER" id="PTHR38035">
    <property type="entry name" value="UPF0070 PROTEIN YFGM"/>
    <property type="match status" value="1"/>
</dbReference>
<accession>A0A0F9UYK2</accession>
<sequence>MDIYASDEEKGEEIKQWWRDNGRAVVIGIVLGSAAIFSGRYWINHQATLTEEASHSYQQLETYLNDDKKAEADQQMQQLQNDFPSTPYAVFAAFDMAKKSADAKDSEAAIKYLQWIIDHAQLVGHKALAQLRLSQVLLAESKFDAALELVNQSTAVSFKSLFAEVQGNILVAQGKKSEAHTAYQAAMMTLQPGEPRQTLLQLKLDDVAIAQ</sequence>
<keyword evidence="2" id="KW-1003">Cell membrane</keyword>
<dbReference type="EMBL" id="LAZR01000505">
    <property type="protein sequence ID" value="KKN66281.1"/>
    <property type="molecule type" value="Genomic_DNA"/>
</dbReference>
<feature type="domain" description="Ancillary SecYEG translocon subunit/Cell division coordinator CpoB TPR" evidence="10">
    <location>
        <begin position="15"/>
        <end position="208"/>
    </location>
</feature>
<comment type="caution">
    <text evidence="11">The sequence shown here is derived from an EMBL/GenBank/DDBJ whole genome shotgun (WGS) entry which is preliminary data.</text>
</comment>
<protein>
    <recommendedName>
        <fullName evidence="8">Ancillary SecYEG translocon subunit</fullName>
    </recommendedName>
</protein>
<comment type="similarity">
    <text evidence="7">Belongs to the YfgM family.</text>
</comment>
<dbReference type="GO" id="GO:0044877">
    <property type="term" value="F:protein-containing complex binding"/>
    <property type="evidence" value="ECO:0007669"/>
    <property type="project" value="InterPro"/>
</dbReference>
<dbReference type="SUPFAM" id="SSF48452">
    <property type="entry name" value="TPR-like"/>
    <property type="match status" value="1"/>
</dbReference>
<evidence type="ECO:0000256" key="4">
    <source>
        <dbReference type="ARBA" id="ARBA00022989"/>
    </source>
</evidence>
<evidence type="ECO:0000256" key="1">
    <source>
        <dbReference type="ARBA" id="ARBA00004401"/>
    </source>
</evidence>
<feature type="transmembrane region" description="Helical" evidence="9">
    <location>
        <begin position="24"/>
        <end position="43"/>
    </location>
</feature>
<dbReference type="Pfam" id="PF09976">
    <property type="entry name" value="TPR_21"/>
    <property type="match status" value="1"/>
</dbReference>
<evidence type="ECO:0000256" key="9">
    <source>
        <dbReference type="SAM" id="Phobius"/>
    </source>
</evidence>
<evidence type="ECO:0000256" key="8">
    <source>
        <dbReference type="ARBA" id="ARBA00024235"/>
    </source>
</evidence>
<keyword evidence="6" id="KW-0143">Chaperone</keyword>
<evidence type="ECO:0000256" key="2">
    <source>
        <dbReference type="ARBA" id="ARBA00022475"/>
    </source>
</evidence>
<reference evidence="11" key="1">
    <citation type="journal article" date="2015" name="Nature">
        <title>Complex archaea that bridge the gap between prokaryotes and eukaryotes.</title>
        <authorList>
            <person name="Spang A."/>
            <person name="Saw J.H."/>
            <person name="Jorgensen S.L."/>
            <person name="Zaremba-Niedzwiedzka K."/>
            <person name="Martijn J."/>
            <person name="Lind A.E."/>
            <person name="van Eijk R."/>
            <person name="Schleper C."/>
            <person name="Guy L."/>
            <person name="Ettema T.J."/>
        </authorList>
    </citation>
    <scope>NUCLEOTIDE SEQUENCE</scope>
</reference>
<dbReference type="InterPro" id="IPR018704">
    <property type="entry name" value="SecYEG/CpoB_TPR"/>
</dbReference>
<evidence type="ECO:0000256" key="7">
    <source>
        <dbReference type="ARBA" id="ARBA00024197"/>
    </source>
</evidence>
<keyword evidence="4 9" id="KW-1133">Transmembrane helix</keyword>
<evidence type="ECO:0000256" key="6">
    <source>
        <dbReference type="ARBA" id="ARBA00023186"/>
    </source>
</evidence>
<dbReference type="InterPro" id="IPR026039">
    <property type="entry name" value="YfgM"/>
</dbReference>
<comment type="subcellular location">
    <subcellularLocation>
        <location evidence="1">Cell membrane</location>
        <topology evidence="1">Single-pass type II membrane protein</topology>
    </subcellularLocation>
</comment>
<dbReference type="InterPro" id="IPR011990">
    <property type="entry name" value="TPR-like_helical_dom_sf"/>
</dbReference>
<evidence type="ECO:0000256" key="5">
    <source>
        <dbReference type="ARBA" id="ARBA00023136"/>
    </source>
</evidence>
<evidence type="ECO:0000256" key="3">
    <source>
        <dbReference type="ARBA" id="ARBA00022692"/>
    </source>
</evidence>
<dbReference type="PANTHER" id="PTHR38035:SF1">
    <property type="entry name" value="ANCILLARY SECYEG TRANSLOCON SUBUNIT"/>
    <property type="match status" value="1"/>
</dbReference>
<name>A0A0F9UYK2_9ZZZZ</name>
<gene>
    <name evidence="11" type="ORF">LCGC14_0473040</name>
</gene>
<dbReference type="AlphaFoldDB" id="A0A0F9UYK2"/>
<keyword evidence="3 9" id="KW-0812">Transmembrane</keyword>
<proteinExistence type="inferred from homology"/>